<dbReference type="Proteomes" id="UP001596505">
    <property type="component" value="Unassembled WGS sequence"/>
</dbReference>
<dbReference type="Pfam" id="PF25250">
    <property type="entry name" value="DUF7852"/>
    <property type="match status" value="1"/>
</dbReference>
<dbReference type="InterPro" id="IPR054845">
    <property type="entry name" value="Exosporium_prot_C"/>
</dbReference>
<dbReference type="InterPro" id="IPR057174">
    <property type="entry name" value="DUF7852"/>
</dbReference>
<evidence type="ECO:0000259" key="2">
    <source>
        <dbReference type="Pfam" id="PF25250"/>
    </source>
</evidence>
<comment type="caution">
    <text evidence="3">The sequence shown here is derived from an EMBL/GenBank/DDBJ whole genome shotgun (WGS) entry which is preliminary data.</text>
</comment>
<feature type="compositionally biased region" description="Basic residues" evidence="1">
    <location>
        <begin position="1"/>
        <end position="11"/>
    </location>
</feature>
<protein>
    <submittedName>
        <fullName evidence="3">CsxC family protein</fullName>
    </submittedName>
</protein>
<feature type="region of interest" description="Disordered" evidence="1">
    <location>
        <begin position="1"/>
        <end position="27"/>
    </location>
</feature>
<organism evidence="3 4">
    <name type="scientific">Scopulibacillus cellulosilyticus</name>
    <dbReference type="NCBI Taxonomy" id="2665665"/>
    <lineage>
        <taxon>Bacteria</taxon>
        <taxon>Bacillati</taxon>
        <taxon>Bacillota</taxon>
        <taxon>Bacilli</taxon>
        <taxon>Bacillales</taxon>
        <taxon>Sporolactobacillaceae</taxon>
        <taxon>Scopulibacillus</taxon>
    </lineage>
</organism>
<evidence type="ECO:0000313" key="4">
    <source>
        <dbReference type="Proteomes" id="UP001596505"/>
    </source>
</evidence>
<sequence>MSKEKHHHKHGNHDAPAPFINPSRPSVEMNLSTSIPETSNTPVTPSVTTGSSYINVPVVLAETTVQIDMDSTINFSEPVLEIRNIKKNLVITQARLLLPTNKLFIRGFVRKDIEYTTPRCQTSTSMTSEVRSLTVDVPFSTVTAIKFIKQPKFSPGTPPTQFSYFNSTNVPTACGDDQILSSNFCKNNQVSSETFNELPYVELLSSQFVELDEATNRSMTTGTFTSMEEKMVVEVTLKVLQRQQVSVGGSNKKSKCDDWDD</sequence>
<proteinExistence type="predicted"/>
<keyword evidence="4" id="KW-1185">Reference proteome</keyword>
<gene>
    <name evidence="3" type="ORF">ACFQRG_15905</name>
</gene>
<reference evidence="4" key="1">
    <citation type="journal article" date="2019" name="Int. J. Syst. Evol. Microbiol.">
        <title>The Global Catalogue of Microorganisms (GCM) 10K type strain sequencing project: providing services to taxonomists for standard genome sequencing and annotation.</title>
        <authorList>
            <consortium name="The Broad Institute Genomics Platform"/>
            <consortium name="The Broad Institute Genome Sequencing Center for Infectious Disease"/>
            <person name="Wu L."/>
            <person name="Ma J."/>
        </authorList>
    </citation>
    <scope>NUCLEOTIDE SEQUENCE [LARGE SCALE GENOMIC DNA]</scope>
    <source>
        <strain evidence="4">CGMCC 1.16305</strain>
    </source>
</reference>
<dbReference type="EMBL" id="JBHTCO010000020">
    <property type="protein sequence ID" value="MFC7394442.1"/>
    <property type="molecule type" value="Genomic_DNA"/>
</dbReference>
<evidence type="ECO:0000313" key="3">
    <source>
        <dbReference type="EMBL" id="MFC7394442.1"/>
    </source>
</evidence>
<evidence type="ECO:0000256" key="1">
    <source>
        <dbReference type="SAM" id="MobiDB-lite"/>
    </source>
</evidence>
<dbReference type="RefSeq" id="WP_380967807.1">
    <property type="nucleotide sequence ID" value="NZ_JBHTCO010000020.1"/>
</dbReference>
<feature type="domain" description="DUF7852" evidence="2">
    <location>
        <begin position="33"/>
        <end position="121"/>
    </location>
</feature>
<dbReference type="NCBIfam" id="NF045794">
    <property type="entry name" value="CsxC_fam"/>
    <property type="match status" value="1"/>
</dbReference>
<name>A0ABW2PYN7_9BACL</name>
<accession>A0ABW2PYN7</accession>